<sequence>MSKKKVEYPPELENQFILRMHPEKAASLRKVVQTGNLNLKEKLAIEFHADGRHGTVRFEGESTPAKLVDLPCIIESHKTVDKKTFYKAADIAQMLVCTTEEQEPSPDEDEVTHKKKDKLEKKFLSIHGITPSLKNVRKRRFRKTAKKKYIESPDTEKEVKRLFRVDNEAISIRWEVLADEDSKEEIKSSTVLDIDSNTASPANLSGPQSIAEHDELREIFQDISSSENEEEDVNIMDYDENVDTSRNESITDEPMSMGTIEEDSQQSNHQELINKLEELEQEIEALQDRQRTQEEAIANVENPALKQRFQEALERIREEEMKKQAEYDQLKVKLN</sequence>
<dbReference type="RefSeq" id="XP_002732206.1">
    <property type="nucleotide sequence ID" value="XM_002732160.2"/>
</dbReference>
<feature type="coiled-coil region" evidence="6">
    <location>
        <begin position="262"/>
        <end position="333"/>
    </location>
</feature>
<organism evidence="8 9">
    <name type="scientific">Saccoglossus kowalevskii</name>
    <name type="common">Acorn worm</name>
    <dbReference type="NCBI Taxonomy" id="10224"/>
    <lineage>
        <taxon>Eukaryota</taxon>
        <taxon>Metazoa</taxon>
        <taxon>Hemichordata</taxon>
        <taxon>Enteropneusta</taxon>
        <taxon>Harrimaniidae</taxon>
        <taxon>Saccoglossus</taxon>
    </lineage>
</organism>
<comment type="subcellular location">
    <subcellularLocation>
        <location evidence="1">Nucleus</location>
    </subcellularLocation>
</comment>
<dbReference type="CDD" id="cd08047">
    <property type="entry name" value="TAF7"/>
    <property type="match status" value="1"/>
</dbReference>
<dbReference type="InterPro" id="IPR006751">
    <property type="entry name" value="TAFII55_prot_cons_reg"/>
</dbReference>
<reference evidence="9" key="1">
    <citation type="submission" date="2025-08" db="UniProtKB">
        <authorList>
            <consortium name="RefSeq"/>
        </authorList>
    </citation>
    <scope>IDENTIFICATION</scope>
    <source>
        <tissue evidence="9">Testes</tissue>
    </source>
</reference>
<dbReference type="PANTHER" id="PTHR12228">
    <property type="entry name" value="TRANSCRIPTION INITIATION FACTOR TFIID 55 KD SUBUNIT-RELATED"/>
    <property type="match status" value="1"/>
</dbReference>
<keyword evidence="6" id="KW-0175">Coiled coil</keyword>
<protein>
    <submittedName>
        <fullName evidence="9">Transcription initiation factor TFIID subunit 7-like</fullName>
    </submittedName>
</protein>
<evidence type="ECO:0000313" key="8">
    <source>
        <dbReference type="Proteomes" id="UP000694865"/>
    </source>
</evidence>
<evidence type="ECO:0000313" key="9">
    <source>
        <dbReference type="RefSeq" id="XP_002732206.1"/>
    </source>
</evidence>
<keyword evidence="8" id="KW-1185">Reference proteome</keyword>
<evidence type="ECO:0000256" key="5">
    <source>
        <dbReference type="ARBA" id="ARBA00023242"/>
    </source>
</evidence>
<evidence type="ECO:0000256" key="6">
    <source>
        <dbReference type="SAM" id="Coils"/>
    </source>
</evidence>
<dbReference type="Proteomes" id="UP000694865">
    <property type="component" value="Unplaced"/>
</dbReference>
<evidence type="ECO:0000259" key="7">
    <source>
        <dbReference type="SMART" id="SM01370"/>
    </source>
</evidence>
<evidence type="ECO:0000256" key="1">
    <source>
        <dbReference type="ARBA" id="ARBA00004123"/>
    </source>
</evidence>
<keyword evidence="3" id="KW-0805">Transcription regulation</keyword>
<dbReference type="SMART" id="SM01370">
    <property type="entry name" value="TAFII55_N"/>
    <property type="match status" value="1"/>
</dbReference>
<dbReference type="Pfam" id="PF04658">
    <property type="entry name" value="TAFII55_N"/>
    <property type="match status" value="1"/>
</dbReference>
<keyword evidence="5" id="KW-0539">Nucleus</keyword>
<proteinExistence type="inferred from homology"/>
<gene>
    <name evidence="9" type="primary">LOC100369504</name>
</gene>
<dbReference type="GeneID" id="100369504"/>
<evidence type="ECO:0000256" key="2">
    <source>
        <dbReference type="ARBA" id="ARBA00009368"/>
    </source>
</evidence>
<comment type="similarity">
    <text evidence="2">Belongs to the TAF7 family.</text>
</comment>
<name>A0ABM0GKY9_SACKO</name>
<evidence type="ECO:0000256" key="4">
    <source>
        <dbReference type="ARBA" id="ARBA00023163"/>
    </source>
</evidence>
<dbReference type="PANTHER" id="PTHR12228:SF0">
    <property type="entry name" value="TATA-BOX BINDING PROTEIN ASSOCIATED FACTOR 7"/>
    <property type="match status" value="1"/>
</dbReference>
<evidence type="ECO:0000256" key="3">
    <source>
        <dbReference type="ARBA" id="ARBA00023015"/>
    </source>
</evidence>
<accession>A0ABM0GKY9</accession>
<dbReference type="InterPro" id="IPR037817">
    <property type="entry name" value="TAF7"/>
</dbReference>
<feature type="domain" description="TAFII55 protein conserved region" evidence="7">
    <location>
        <begin position="12"/>
        <end position="171"/>
    </location>
</feature>
<keyword evidence="4" id="KW-0804">Transcription</keyword>